<dbReference type="Gene3D" id="3.90.79.10">
    <property type="entry name" value="Nucleoside Triphosphate Pyrophosphohydrolase"/>
    <property type="match status" value="1"/>
</dbReference>
<name>A0ABW1ITH8_9BACL</name>
<dbReference type="SUPFAM" id="SSF55811">
    <property type="entry name" value="Nudix"/>
    <property type="match status" value="1"/>
</dbReference>
<accession>A0ABW1ITH8</accession>
<evidence type="ECO:0000313" key="4">
    <source>
        <dbReference type="Proteomes" id="UP001596250"/>
    </source>
</evidence>
<comment type="caution">
    <text evidence="3">The sequence shown here is derived from an EMBL/GenBank/DDBJ whole genome shotgun (WGS) entry which is preliminary data.</text>
</comment>
<dbReference type="InterPro" id="IPR000086">
    <property type="entry name" value="NUDIX_hydrolase_dom"/>
</dbReference>
<evidence type="ECO:0000259" key="2">
    <source>
        <dbReference type="PROSITE" id="PS51462"/>
    </source>
</evidence>
<dbReference type="EC" id="3.6.-.-" evidence="3"/>
<dbReference type="GO" id="GO:0016787">
    <property type="term" value="F:hydrolase activity"/>
    <property type="evidence" value="ECO:0007669"/>
    <property type="project" value="UniProtKB-KW"/>
</dbReference>
<keyword evidence="4" id="KW-1185">Reference proteome</keyword>
<keyword evidence="3" id="KW-0378">Hydrolase</keyword>
<protein>
    <submittedName>
        <fullName evidence="3">NUDIX hydrolase</fullName>
        <ecNumber evidence="3">3.6.-.-</ecNumber>
    </submittedName>
</protein>
<dbReference type="RefSeq" id="WP_379895819.1">
    <property type="nucleotide sequence ID" value="NZ_CBCSCT010000016.1"/>
</dbReference>
<evidence type="ECO:0000256" key="1">
    <source>
        <dbReference type="ARBA" id="ARBA00005582"/>
    </source>
</evidence>
<dbReference type="Proteomes" id="UP001596250">
    <property type="component" value="Unassembled WGS sequence"/>
</dbReference>
<feature type="domain" description="Nudix hydrolase" evidence="2">
    <location>
        <begin position="66"/>
        <end position="197"/>
    </location>
</feature>
<dbReference type="Pfam" id="PF12535">
    <property type="entry name" value="Nudix_N"/>
    <property type="match status" value="1"/>
</dbReference>
<dbReference type="PANTHER" id="PTHR43736:SF1">
    <property type="entry name" value="DIHYDRONEOPTERIN TRIPHOSPHATE DIPHOSPHATASE"/>
    <property type="match status" value="1"/>
</dbReference>
<dbReference type="InterPro" id="IPR059176">
    <property type="entry name" value="UDP-X_N"/>
</dbReference>
<organism evidence="3 4">
    <name type="scientific">Marinicrinis lubricantis</name>
    <dbReference type="NCBI Taxonomy" id="2086470"/>
    <lineage>
        <taxon>Bacteria</taxon>
        <taxon>Bacillati</taxon>
        <taxon>Bacillota</taxon>
        <taxon>Bacilli</taxon>
        <taxon>Bacillales</taxon>
        <taxon>Paenibacillaceae</taxon>
    </lineage>
</organism>
<dbReference type="PANTHER" id="PTHR43736">
    <property type="entry name" value="ADP-RIBOSE PYROPHOSPHATASE"/>
    <property type="match status" value="1"/>
</dbReference>
<dbReference type="Gene3D" id="6.10.250.1120">
    <property type="match status" value="1"/>
</dbReference>
<dbReference type="CDD" id="cd04672">
    <property type="entry name" value="NUDIX_CDP-Chase_like"/>
    <property type="match status" value="1"/>
</dbReference>
<sequence length="205" mass="23194">MQLKWLEWAKQIQAISQNGLAYSKDPYDIERFHQLRSLSLEIMNEYTGVETERIEGWFANEIGYATPKVDVRAVVFQEDRILLVKETIDGLWALPGGWADIGLTPSQIAVKEVREESGYEVEPIRLLAVLDKMCHPHPPSPFHVYKIFILCKLVGGEAKQSIETSETGFFPLDALPPLSTERNTESQIQAMYKAAADPLSPVIYD</sequence>
<proteinExistence type="inferred from homology"/>
<dbReference type="EMBL" id="JBHSQV010000180">
    <property type="protein sequence ID" value="MFC5988351.1"/>
    <property type="molecule type" value="Genomic_DNA"/>
</dbReference>
<comment type="similarity">
    <text evidence="1">Belongs to the Nudix hydrolase family.</text>
</comment>
<dbReference type="Pfam" id="PF00293">
    <property type="entry name" value="NUDIX"/>
    <property type="match status" value="1"/>
</dbReference>
<evidence type="ECO:0000313" key="3">
    <source>
        <dbReference type="EMBL" id="MFC5988351.1"/>
    </source>
</evidence>
<dbReference type="PROSITE" id="PS51462">
    <property type="entry name" value="NUDIX"/>
    <property type="match status" value="1"/>
</dbReference>
<dbReference type="InterPro" id="IPR015797">
    <property type="entry name" value="NUDIX_hydrolase-like_dom_sf"/>
</dbReference>
<reference evidence="4" key="1">
    <citation type="journal article" date="2019" name="Int. J. Syst. Evol. Microbiol.">
        <title>The Global Catalogue of Microorganisms (GCM) 10K type strain sequencing project: providing services to taxonomists for standard genome sequencing and annotation.</title>
        <authorList>
            <consortium name="The Broad Institute Genomics Platform"/>
            <consortium name="The Broad Institute Genome Sequencing Center for Infectious Disease"/>
            <person name="Wu L."/>
            <person name="Ma J."/>
        </authorList>
    </citation>
    <scope>NUCLEOTIDE SEQUENCE [LARGE SCALE GENOMIC DNA]</scope>
    <source>
        <strain evidence="4">CCM 8749</strain>
    </source>
</reference>
<gene>
    <name evidence="3" type="ORF">ACFPXP_18260</name>
</gene>